<dbReference type="EMBL" id="JARPXL010000014">
    <property type="protein sequence ID" value="MDT2545359.1"/>
    <property type="molecule type" value="Genomic_DNA"/>
</dbReference>
<gene>
    <name evidence="2" type="ORF">P7D69_13495</name>
</gene>
<dbReference type="SUPFAM" id="SSF47413">
    <property type="entry name" value="lambda repressor-like DNA-binding domains"/>
    <property type="match status" value="1"/>
</dbReference>
<dbReference type="CDD" id="cd00093">
    <property type="entry name" value="HTH_XRE"/>
    <property type="match status" value="1"/>
</dbReference>
<proteinExistence type="predicted"/>
<evidence type="ECO:0000259" key="1">
    <source>
        <dbReference type="PROSITE" id="PS50943"/>
    </source>
</evidence>
<dbReference type="Gene3D" id="1.10.260.40">
    <property type="entry name" value="lambda repressor-like DNA-binding domains"/>
    <property type="match status" value="1"/>
</dbReference>
<dbReference type="PROSITE" id="PS50943">
    <property type="entry name" value="HTH_CROC1"/>
    <property type="match status" value="1"/>
</dbReference>
<evidence type="ECO:0000313" key="3">
    <source>
        <dbReference type="Proteomes" id="UP001254770"/>
    </source>
</evidence>
<accession>A0AAW8T9T1</accession>
<evidence type="ECO:0000313" key="2">
    <source>
        <dbReference type="EMBL" id="MDT2545359.1"/>
    </source>
</evidence>
<dbReference type="InterPro" id="IPR001387">
    <property type="entry name" value="Cro/C1-type_HTH"/>
</dbReference>
<organism evidence="2 3">
    <name type="scientific">Enterococcus raffinosus</name>
    <dbReference type="NCBI Taxonomy" id="71452"/>
    <lineage>
        <taxon>Bacteria</taxon>
        <taxon>Bacillati</taxon>
        <taxon>Bacillota</taxon>
        <taxon>Bacilli</taxon>
        <taxon>Lactobacillales</taxon>
        <taxon>Enterococcaceae</taxon>
        <taxon>Enterococcus</taxon>
    </lineage>
</organism>
<dbReference type="Proteomes" id="UP001254770">
    <property type="component" value="Unassembled WGS sequence"/>
</dbReference>
<dbReference type="RefSeq" id="WP_028020938.1">
    <property type="nucleotide sequence ID" value="NZ_CABLCA010000118.1"/>
</dbReference>
<dbReference type="GO" id="GO:0003677">
    <property type="term" value="F:DNA binding"/>
    <property type="evidence" value="ECO:0007669"/>
    <property type="project" value="InterPro"/>
</dbReference>
<sequence>MNTLDRIKLLAKQRDVTIKELAANIGIGENSIYRWDKTSPASDKLQKVADYFDVSTDYLLGRTEKKKYYELSDKEKKDIAIQAEELIEGIANGENLNFYGEPATKDQKDRLLIAIRTAMEMNKEEAKQKFTRKDYRD</sequence>
<feature type="domain" description="HTH cro/C1-type" evidence="1">
    <location>
        <begin position="7"/>
        <end position="59"/>
    </location>
</feature>
<comment type="caution">
    <text evidence="2">The sequence shown here is derived from an EMBL/GenBank/DDBJ whole genome shotgun (WGS) entry which is preliminary data.</text>
</comment>
<dbReference type="Pfam" id="PF01381">
    <property type="entry name" value="HTH_3"/>
    <property type="match status" value="1"/>
</dbReference>
<dbReference type="AlphaFoldDB" id="A0AAW8T9T1"/>
<name>A0AAW8T9T1_9ENTE</name>
<dbReference type="SMART" id="SM00530">
    <property type="entry name" value="HTH_XRE"/>
    <property type="match status" value="1"/>
</dbReference>
<protein>
    <submittedName>
        <fullName evidence="2">Helix-turn-helix transcriptional regulator</fullName>
    </submittedName>
</protein>
<dbReference type="InterPro" id="IPR010982">
    <property type="entry name" value="Lambda_DNA-bd_dom_sf"/>
</dbReference>
<reference evidence="2" key="1">
    <citation type="submission" date="2023-03" db="EMBL/GenBank/DDBJ databases">
        <authorList>
            <person name="Shen W."/>
            <person name="Cai J."/>
        </authorList>
    </citation>
    <scope>NUCLEOTIDE SEQUENCE</scope>
    <source>
        <strain evidence="2">Y15</strain>
    </source>
</reference>